<dbReference type="Proteomes" id="UP000460949">
    <property type="component" value="Unassembled WGS sequence"/>
</dbReference>
<comment type="caution">
    <text evidence="1">The sequence shown here is derived from an EMBL/GenBank/DDBJ whole genome shotgun (WGS) entry which is preliminary data.</text>
</comment>
<evidence type="ECO:0000313" key="2">
    <source>
        <dbReference type="Proteomes" id="UP000460949"/>
    </source>
</evidence>
<reference evidence="1 2" key="1">
    <citation type="submission" date="2019-11" db="EMBL/GenBank/DDBJ databases">
        <title>Genome sequences of 17 halophilic strains isolated from different environments.</title>
        <authorList>
            <person name="Furrow R.E."/>
        </authorList>
    </citation>
    <scope>NUCLEOTIDE SEQUENCE [LARGE SCALE GENOMIC DNA]</scope>
    <source>
        <strain evidence="1 2">22511_23_Filter</strain>
    </source>
</reference>
<sequence>MGLLLITVIVITILSIELQLRKLNKTNEQILKHLQEGNTNLKDES</sequence>
<dbReference type="RefSeq" id="WP_160835312.1">
    <property type="nucleotide sequence ID" value="NZ_WMET01000001.1"/>
</dbReference>
<dbReference type="EMBL" id="WMET01000001">
    <property type="protein sequence ID" value="MYL18871.1"/>
    <property type="molecule type" value="Genomic_DNA"/>
</dbReference>
<evidence type="ECO:0000313" key="1">
    <source>
        <dbReference type="EMBL" id="MYL18871.1"/>
    </source>
</evidence>
<name>A0A845DMN4_9BACI</name>
<gene>
    <name evidence="1" type="ORF">GLW04_03155</name>
</gene>
<dbReference type="AlphaFoldDB" id="A0A845DMN4"/>
<accession>A0A845DMN4</accession>
<proteinExistence type="predicted"/>
<organism evidence="1 2">
    <name type="scientific">Halobacillus litoralis</name>
    <dbReference type="NCBI Taxonomy" id="45668"/>
    <lineage>
        <taxon>Bacteria</taxon>
        <taxon>Bacillati</taxon>
        <taxon>Bacillota</taxon>
        <taxon>Bacilli</taxon>
        <taxon>Bacillales</taxon>
        <taxon>Bacillaceae</taxon>
        <taxon>Halobacillus</taxon>
    </lineage>
</organism>
<protein>
    <submittedName>
        <fullName evidence="1">Uncharacterized protein</fullName>
    </submittedName>
</protein>